<accession>A0ABT9ID18</accession>
<sequence>MVDVAELAGRLVLVRPTWPDPLPGVEELQVVDADTLRVAAQPGFGPAGEPVPVERDAGGHVVSLRLGGVTYRPVEEFRRRRSSTTGRPAASSRLWD</sequence>
<reference evidence="3" key="1">
    <citation type="submission" date="2023-05" db="EMBL/GenBank/DDBJ databases">
        <title>Draft genome of Pseudofrankia sp. BMG5.37.</title>
        <authorList>
            <person name="Gtari M."/>
            <person name="Ghodhbane F."/>
            <person name="Sbissi I."/>
        </authorList>
    </citation>
    <scope>NUCLEOTIDE SEQUENCE [LARGE SCALE GENOMIC DNA]</scope>
    <source>
        <strain evidence="3">BMG 814</strain>
    </source>
</reference>
<evidence type="ECO:0000256" key="1">
    <source>
        <dbReference type="SAM" id="MobiDB-lite"/>
    </source>
</evidence>
<comment type="caution">
    <text evidence="2">The sequence shown here is derived from an EMBL/GenBank/DDBJ whole genome shotgun (WGS) entry which is preliminary data.</text>
</comment>
<feature type="region of interest" description="Disordered" evidence="1">
    <location>
        <begin position="76"/>
        <end position="96"/>
    </location>
</feature>
<dbReference type="EMBL" id="JASNFN010000013">
    <property type="protein sequence ID" value="MDP5183479.1"/>
    <property type="molecule type" value="Genomic_DNA"/>
</dbReference>
<dbReference type="Proteomes" id="UP001233673">
    <property type="component" value="Unassembled WGS sequence"/>
</dbReference>
<protein>
    <submittedName>
        <fullName evidence="2">Uncharacterized protein</fullName>
    </submittedName>
</protein>
<proteinExistence type="predicted"/>
<evidence type="ECO:0000313" key="2">
    <source>
        <dbReference type="EMBL" id="MDP5183479.1"/>
    </source>
</evidence>
<organism evidence="2 3">
    <name type="scientific">Blastococcus carthaginiensis</name>
    <dbReference type="NCBI Taxonomy" id="3050034"/>
    <lineage>
        <taxon>Bacteria</taxon>
        <taxon>Bacillati</taxon>
        <taxon>Actinomycetota</taxon>
        <taxon>Actinomycetes</taxon>
        <taxon>Geodermatophilales</taxon>
        <taxon>Geodermatophilaceae</taxon>
        <taxon>Blastococcus</taxon>
    </lineage>
</organism>
<evidence type="ECO:0000313" key="3">
    <source>
        <dbReference type="Proteomes" id="UP001233673"/>
    </source>
</evidence>
<keyword evidence="3" id="KW-1185">Reference proteome</keyword>
<dbReference type="RefSeq" id="WP_306000104.1">
    <property type="nucleotide sequence ID" value="NZ_JASNFN010000013.1"/>
</dbReference>
<gene>
    <name evidence="2" type="ORF">QOZ88_12610</name>
</gene>
<name>A0ABT9ID18_9ACTN</name>